<dbReference type="Proteomes" id="UP000034793">
    <property type="component" value="Unassembled WGS sequence"/>
</dbReference>
<keyword evidence="2 13" id="KW-0436">Ligase</keyword>
<dbReference type="FunFam" id="3.90.1860.10:FF:000001">
    <property type="entry name" value="tRNA-splicing ligase RtcB homolog"/>
    <property type="match status" value="1"/>
</dbReference>
<evidence type="ECO:0000256" key="12">
    <source>
        <dbReference type="PIRSR" id="PIRSR601233-3"/>
    </source>
</evidence>
<dbReference type="AlphaFoldDB" id="A0A0G0S6U5"/>
<dbReference type="GO" id="GO:0003972">
    <property type="term" value="F:RNA ligase (ATP) activity"/>
    <property type="evidence" value="ECO:0007669"/>
    <property type="project" value="TreeGrafter"/>
</dbReference>
<gene>
    <name evidence="13" type="primary">rtcB</name>
    <name evidence="14" type="ORF">UT61_C0006G0021</name>
</gene>
<feature type="binding site" evidence="12">
    <location>
        <position position="239"/>
    </location>
    <ligand>
        <name>Mn(2+)</name>
        <dbReference type="ChEBI" id="CHEBI:29035"/>
        <label>2</label>
    </ligand>
</feature>
<keyword evidence="5" id="KW-0692">RNA repair</keyword>
<dbReference type="SUPFAM" id="SSF103365">
    <property type="entry name" value="Hypothetical protein PH1602"/>
    <property type="match status" value="1"/>
</dbReference>
<dbReference type="PANTHER" id="PTHR11118">
    <property type="entry name" value="RNA-SPLICING LIGASE RTCB HOMOLOG"/>
    <property type="match status" value="1"/>
</dbReference>
<sequence length="484" mass="52790">MDANLLSEFKEIEKGIWELQKSFKKKMRAPLRIVATEKLLSDMDDGAVEQGINVASLPGIVGSSWMMPDAHWGYGFPIGGVAAFDLKEGIISPGGIGFDINCGMRLLTTNLTEKEVRPRIEQIINDLFDVIPVGVGGAGSVRLSKKEFKEVIVKGAAWAVENGLGRQEDLRQIEEGGFIKDADPSAVSDRAITRGINQLGTLGSGNHYLEVQKVETIFDEKISQELGILESGQIAVMIHCGSRGFGHQIGTDYLNSFEPAMKKYKIEVPDRQLACMPISSPEGKKYFSAMACAANNAFANRQIIAHKVREVFAHIFGRSSEDLEMDLVYDVAHNIAKIEKHSINNKRSLADEVGKQKTIKEVMVHRKGATRAFPGQPVILGGSMETGSYLLMGTEGAMQKTFGSTAHGSGRTMSRTRAKQIVRGEELQKKMKKRGIYVKTASFSGLAEEAGFAYKDINEVVTALSTADISQSIASFKPLGNIKG</sequence>
<evidence type="ECO:0000313" key="14">
    <source>
        <dbReference type="EMBL" id="KKR30465.1"/>
    </source>
</evidence>
<dbReference type="GO" id="GO:0046872">
    <property type="term" value="F:metal ion binding"/>
    <property type="evidence" value="ECO:0007669"/>
    <property type="project" value="UniProtKB-UniRule"/>
</dbReference>
<organism evidence="14 15">
    <name type="scientific">Candidatus Woesebacteria bacterium GW2011_GWA1_39_8</name>
    <dbReference type="NCBI Taxonomy" id="1618552"/>
    <lineage>
        <taxon>Bacteria</taxon>
        <taxon>Candidatus Woeseibacteriota</taxon>
    </lineage>
</organism>
<comment type="cofactor">
    <cofactor evidence="12 13">
        <name>Mn(2+)</name>
        <dbReference type="ChEBI" id="CHEBI:29035"/>
    </cofactor>
    <text evidence="12 13">Binds 2 manganese ions per subunit.</text>
</comment>
<keyword evidence="7 12" id="KW-0464">Manganese</keyword>
<feature type="binding site" evidence="12">
    <location>
        <position position="333"/>
    </location>
    <ligand>
        <name>Mn(2+)</name>
        <dbReference type="ChEBI" id="CHEBI:29035"/>
        <label>2</label>
    </ligand>
</feature>
<dbReference type="GO" id="GO:0005525">
    <property type="term" value="F:GTP binding"/>
    <property type="evidence" value="ECO:0007669"/>
    <property type="project" value="UniProtKB-KW"/>
</dbReference>
<feature type="binding site" evidence="11">
    <location>
        <position position="388"/>
    </location>
    <ligand>
        <name>GMP</name>
        <dbReference type="ChEBI" id="CHEBI:58115"/>
    </ligand>
</feature>
<proteinExistence type="inferred from homology"/>
<evidence type="ECO:0000256" key="4">
    <source>
        <dbReference type="ARBA" id="ARBA00022741"/>
    </source>
</evidence>
<evidence type="ECO:0000256" key="3">
    <source>
        <dbReference type="ARBA" id="ARBA00022723"/>
    </source>
</evidence>
<dbReference type="Pfam" id="PF01139">
    <property type="entry name" value="RtcB"/>
    <property type="match status" value="1"/>
</dbReference>
<evidence type="ECO:0000256" key="6">
    <source>
        <dbReference type="ARBA" id="ARBA00023134"/>
    </source>
</evidence>
<evidence type="ECO:0000256" key="10">
    <source>
        <dbReference type="PIRSR" id="PIRSR601233-1"/>
    </source>
</evidence>
<comment type="catalytic activity">
    <reaction evidence="9">
        <text>a 3'-end 2',3'-cyclophospho-ribonucleotide-RNA + a 5'-end dephospho-ribonucleoside-RNA + GTP + H2O = a ribonucleotidyl-ribonucleotide-RNA + GMP + diphosphate + H(+)</text>
        <dbReference type="Rhea" id="RHEA:68080"/>
        <dbReference type="Rhea" id="RHEA-COMP:10464"/>
        <dbReference type="Rhea" id="RHEA-COMP:13936"/>
        <dbReference type="Rhea" id="RHEA-COMP:17355"/>
        <dbReference type="ChEBI" id="CHEBI:15377"/>
        <dbReference type="ChEBI" id="CHEBI:15378"/>
        <dbReference type="ChEBI" id="CHEBI:33019"/>
        <dbReference type="ChEBI" id="CHEBI:37565"/>
        <dbReference type="ChEBI" id="CHEBI:58115"/>
        <dbReference type="ChEBI" id="CHEBI:83064"/>
        <dbReference type="ChEBI" id="CHEBI:138284"/>
        <dbReference type="ChEBI" id="CHEBI:173118"/>
        <dbReference type="EC" id="6.5.1.8"/>
    </reaction>
</comment>
<reference evidence="14 15" key="1">
    <citation type="journal article" date="2015" name="Nature">
        <title>rRNA introns, odd ribosomes, and small enigmatic genomes across a large radiation of phyla.</title>
        <authorList>
            <person name="Brown C.T."/>
            <person name="Hug L.A."/>
            <person name="Thomas B.C."/>
            <person name="Sharon I."/>
            <person name="Castelle C.J."/>
            <person name="Singh A."/>
            <person name="Wilkins M.J."/>
            <person name="Williams K.H."/>
            <person name="Banfield J.F."/>
        </authorList>
    </citation>
    <scope>NUCLEOTIDE SEQUENCE [LARGE SCALE GENOMIC DNA]</scope>
</reference>
<feature type="active site" description="GMP-histidine intermediate" evidence="10">
    <location>
        <position position="407"/>
    </location>
</feature>
<dbReference type="InterPro" id="IPR036025">
    <property type="entry name" value="RtcB-like_sf"/>
</dbReference>
<evidence type="ECO:0000256" key="11">
    <source>
        <dbReference type="PIRSR" id="PIRSR601233-2"/>
    </source>
</evidence>
<evidence type="ECO:0000256" key="2">
    <source>
        <dbReference type="ARBA" id="ARBA00022598"/>
    </source>
</evidence>
<accession>A0A0G0S6U5</accession>
<dbReference type="GO" id="GO:0170057">
    <property type="term" value="F:RNA ligase (GTP) activity"/>
    <property type="evidence" value="ECO:0007669"/>
    <property type="project" value="UniProtKB-EC"/>
</dbReference>
<evidence type="ECO:0000256" key="7">
    <source>
        <dbReference type="ARBA" id="ARBA00023211"/>
    </source>
</evidence>
<dbReference type="GO" id="GO:0006396">
    <property type="term" value="P:RNA processing"/>
    <property type="evidence" value="ECO:0007669"/>
    <property type="project" value="InterPro"/>
</dbReference>
<comment type="similarity">
    <text evidence="1 13">Belongs to the RtcB family.</text>
</comment>
<keyword evidence="4 11" id="KW-0547">Nucleotide-binding</keyword>
<keyword evidence="3 12" id="KW-0479">Metal-binding</keyword>
<dbReference type="EMBL" id="LBXL01000006">
    <property type="protein sequence ID" value="KKR30465.1"/>
    <property type="molecule type" value="Genomic_DNA"/>
</dbReference>
<dbReference type="PANTHER" id="PTHR11118:SF1">
    <property type="entry name" value="RNA-SPLICING LIGASE RTCB HOMOLOG"/>
    <property type="match status" value="1"/>
</dbReference>
<keyword evidence="6 11" id="KW-0342">GTP-binding</keyword>
<feature type="binding site" evidence="12">
    <location>
        <position position="207"/>
    </location>
    <ligand>
        <name>Mn(2+)</name>
        <dbReference type="ChEBI" id="CHEBI:29035"/>
        <label>1</label>
    </ligand>
</feature>
<evidence type="ECO:0000256" key="13">
    <source>
        <dbReference type="RuleBase" id="RU371113"/>
    </source>
</evidence>
<evidence type="ECO:0000256" key="8">
    <source>
        <dbReference type="ARBA" id="ARBA00047746"/>
    </source>
</evidence>
<dbReference type="Gene3D" id="3.90.1860.10">
    <property type="entry name" value="tRNA-splicing ligase RtcB"/>
    <property type="match status" value="1"/>
</dbReference>
<name>A0A0G0S6U5_9BACT</name>
<dbReference type="PATRIC" id="fig|1618552.3.peg.261"/>
<dbReference type="GO" id="GO:0042245">
    <property type="term" value="P:RNA repair"/>
    <property type="evidence" value="ECO:0007669"/>
    <property type="project" value="UniProtKB-KW"/>
</dbReference>
<dbReference type="InterPro" id="IPR001233">
    <property type="entry name" value="RtcB"/>
</dbReference>
<protein>
    <recommendedName>
        <fullName evidence="13">tRNA-splicing ligase RtcB</fullName>
        <ecNumber evidence="13">6.5.1.-</ecNumber>
    </recommendedName>
</protein>
<evidence type="ECO:0000256" key="9">
    <source>
        <dbReference type="ARBA" id="ARBA00049514"/>
    </source>
</evidence>
<feature type="binding site" evidence="11">
    <location>
        <begin position="381"/>
        <end position="384"/>
    </location>
    <ligand>
        <name>GMP</name>
        <dbReference type="ChEBI" id="CHEBI:58115"/>
    </ligand>
</feature>
<feature type="binding site" evidence="11">
    <location>
        <begin position="206"/>
        <end position="210"/>
    </location>
    <ligand>
        <name>GMP</name>
        <dbReference type="ChEBI" id="CHEBI:58115"/>
    </ligand>
</feature>
<evidence type="ECO:0000313" key="15">
    <source>
        <dbReference type="Proteomes" id="UP000034793"/>
    </source>
</evidence>
<feature type="binding site" evidence="12">
    <location>
        <position position="99"/>
    </location>
    <ligand>
        <name>Mn(2+)</name>
        <dbReference type="ChEBI" id="CHEBI:29035"/>
        <label>1</label>
    </ligand>
</feature>
<feature type="binding site" evidence="11">
    <location>
        <begin position="333"/>
        <end position="334"/>
    </location>
    <ligand>
        <name>GMP</name>
        <dbReference type="ChEBI" id="CHEBI:58115"/>
    </ligand>
</feature>
<feature type="binding site" evidence="11">
    <location>
        <position position="483"/>
    </location>
    <ligand>
        <name>GMP</name>
        <dbReference type="ChEBI" id="CHEBI:58115"/>
    </ligand>
</feature>
<dbReference type="EC" id="6.5.1.-" evidence="13"/>
<evidence type="ECO:0000256" key="1">
    <source>
        <dbReference type="ARBA" id="ARBA00008071"/>
    </source>
</evidence>
<feature type="binding site" evidence="11">
    <location>
        <begin position="407"/>
        <end position="410"/>
    </location>
    <ligand>
        <name>GMP</name>
        <dbReference type="ChEBI" id="CHEBI:58115"/>
    </ligand>
</feature>
<comment type="caution">
    <text evidence="14">The sequence shown here is derived from an EMBL/GenBank/DDBJ whole genome shotgun (WGS) entry which is preliminary data.</text>
</comment>
<comment type="subunit">
    <text evidence="13">Monomer.</text>
</comment>
<comment type="catalytic activity">
    <reaction evidence="8">
        <text>a 3'-end 3'-phospho-ribonucleotide-RNA + a 5'-end dephospho-ribonucleoside-RNA + GTP = a ribonucleotidyl-ribonucleotide-RNA + GMP + diphosphate</text>
        <dbReference type="Rhea" id="RHEA:68076"/>
        <dbReference type="Rhea" id="RHEA-COMP:10463"/>
        <dbReference type="Rhea" id="RHEA-COMP:13936"/>
        <dbReference type="Rhea" id="RHEA-COMP:17355"/>
        <dbReference type="ChEBI" id="CHEBI:33019"/>
        <dbReference type="ChEBI" id="CHEBI:37565"/>
        <dbReference type="ChEBI" id="CHEBI:58115"/>
        <dbReference type="ChEBI" id="CHEBI:83062"/>
        <dbReference type="ChEBI" id="CHEBI:138284"/>
        <dbReference type="ChEBI" id="CHEBI:173118"/>
        <dbReference type="EC" id="6.5.1.8"/>
    </reaction>
</comment>
<evidence type="ECO:0000256" key="5">
    <source>
        <dbReference type="ARBA" id="ARBA00022800"/>
    </source>
</evidence>